<gene>
    <name evidence="4" type="ORF">TPA0598_01_02580</name>
</gene>
<feature type="transmembrane region" description="Helical" evidence="2">
    <location>
        <begin position="169"/>
        <end position="191"/>
    </location>
</feature>
<evidence type="ECO:0000259" key="3">
    <source>
        <dbReference type="Pfam" id="PF04892"/>
    </source>
</evidence>
<dbReference type="Pfam" id="PF04892">
    <property type="entry name" value="VanZ"/>
    <property type="match status" value="1"/>
</dbReference>
<feature type="transmembrane region" description="Helical" evidence="2">
    <location>
        <begin position="84"/>
        <end position="102"/>
    </location>
</feature>
<keyword evidence="2" id="KW-1133">Transmembrane helix</keyword>
<keyword evidence="2" id="KW-0812">Transmembrane</keyword>
<feature type="domain" description="VanZ-like" evidence="3">
    <location>
        <begin position="86"/>
        <end position="153"/>
    </location>
</feature>
<keyword evidence="5" id="KW-1185">Reference proteome</keyword>
<feature type="transmembrane region" description="Helical" evidence="2">
    <location>
        <begin position="109"/>
        <end position="127"/>
    </location>
</feature>
<dbReference type="RefSeq" id="WP_078885489.1">
    <property type="nucleotide sequence ID" value="NZ_BBNO01000001.1"/>
</dbReference>
<name>A0A0P4QZL2_9ACTN</name>
<proteinExistence type="predicted"/>
<accession>A0A0P4QZL2</accession>
<feature type="transmembrane region" description="Helical" evidence="2">
    <location>
        <begin position="38"/>
        <end position="57"/>
    </location>
</feature>
<evidence type="ECO:0000313" key="4">
    <source>
        <dbReference type="EMBL" id="GAO05889.1"/>
    </source>
</evidence>
<feature type="transmembrane region" description="Helical" evidence="2">
    <location>
        <begin position="12"/>
        <end position="31"/>
    </location>
</feature>
<evidence type="ECO:0000256" key="2">
    <source>
        <dbReference type="SAM" id="Phobius"/>
    </source>
</evidence>
<evidence type="ECO:0000256" key="1">
    <source>
        <dbReference type="SAM" id="MobiDB-lite"/>
    </source>
</evidence>
<comment type="caution">
    <text evidence="4">The sequence shown here is derived from an EMBL/GenBank/DDBJ whole genome shotgun (WGS) entry which is preliminary data.</text>
</comment>
<dbReference type="InterPro" id="IPR006976">
    <property type="entry name" value="VanZ-like"/>
</dbReference>
<dbReference type="Proteomes" id="UP000048965">
    <property type="component" value="Unassembled WGS sequence"/>
</dbReference>
<feature type="transmembrane region" description="Helical" evidence="2">
    <location>
        <begin position="139"/>
        <end position="157"/>
    </location>
</feature>
<organism evidence="4 5">
    <name type="scientific">Streptomyces lydicamycinicus</name>
    <dbReference type="NCBI Taxonomy" id="1546107"/>
    <lineage>
        <taxon>Bacteria</taxon>
        <taxon>Bacillati</taxon>
        <taxon>Actinomycetota</taxon>
        <taxon>Actinomycetes</taxon>
        <taxon>Kitasatosporales</taxon>
        <taxon>Streptomycetaceae</taxon>
        <taxon>Streptomyces</taxon>
    </lineage>
</organism>
<sequence>MIEASINALPGLVSLFVVATVLLGLPAALIAGAKKKPIALSLLFAATLAGILTVTMTPGSRGVGQVRVCDAGLPFDAFLTSESAQLNFLLFVPMSVTATLLFRRPVSVAAGSVALAFSIELAQAWIAEGRACTYDDITANAIGGVGGVLCATVYLWVKKRQAPFTLRDTLWGTGVAAVAGAALTAAFHFSITTVDGDARQNQAQQKFRDTDQQDQWMNRTVAKIFGRQAEVTETGIQELGHGRWRLTASTTRGEISALWPERKLESVWSKNNKDDGGNLTDAEMKTAAEHFAKEWFPDEVAGSKAKFRAVVEQHGAHLLNYRRYVHGVMMPMRLDIIVTTSGRIMGVTAQTTTDPSLPKVTVTKKEAERLAEKASERTDANPVSLLARRVSGSWRPLWMIGLKTHGSEENTETVFLDAVTGKRVQPQKPEAPMPGQPGKSGLR</sequence>
<feature type="region of interest" description="Disordered" evidence="1">
    <location>
        <begin position="421"/>
        <end position="443"/>
    </location>
</feature>
<dbReference type="EMBL" id="BBNO01000001">
    <property type="protein sequence ID" value="GAO05889.1"/>
    <property type="molecule type" value="Genomic_DNA"/>
</dbReference>
<dbReference type="OrthoDB" id="3869358at2"/>
<reference evidence="4 5" key="2">
    <citation type="journal article" date="2015" name="Stand. Genomic Sci.">
        <title>Draft genome sequence of marine-derived Streptomyces sp. TP-A0598, a producer of anti-MRSA antibiotic lydicamycins.</title>
        <authorList>
            <person name="Komaki H."/>
            <person name="Ichikawa N."/>
            <person name="Hosoyama A."/>
            <person name="Fujita N."/>
            <person name="Igarashi Y."/>
        </authorList>
    </citation>
    <scope>NUCLEOTIDE SEQUENCE [LARGE SCALE GENOMIC DNA]</scope>
    <source>
        <strain evidence="4 5">NBRC 110027</strain>
    </source>
</reference>
<keyword evidence="2" id="KW-0472">Membrane</keyword>
<dbReference type="AlphaFoldDB" id="A0A0P4QZL2"/>
<reference evidence="5" key="1">
    <citation type="submission" date="2014-09" db="EMBL/GenBank/DDBJ databases">
        <title>Whole genome shotgun sequence of Streptomyces sp. NBRC 110027.</title>
        <authorList>
            <person name="Komaki H."/>
            <person name="Ichikawa N."/>
            <person name="Katano-Makiyama Y."/>
            <person name="Hosoyama A."/>
            <person name="Hashimoto M."/>
            <person name="Uohara A."/>
            <person name="Kitahashi Y."/>
            <person name="Ohji S."/>
            <person name="Kimura A."/>
            <person name="Yamazoe A."/>
            <person name="Igarashi Y."/>
            <person name="Fujita N."/>
        </authorList>
    </citation>
    <scope>NUCLEOTIDE SEQUENCE [LARGE SCALE GENOMIC DNA]</scope>
    <source>
        <strain evidence="5">NBRC 110027</strain>
    </source>
</reference>
<protein>
    <submittedName>
        <fullName evidence="4">VanZ-like protein</fullName>
    </submittedName>
</protein>
<evidence type="ECO:0000313" key="5">
    <source>
        <dbReference type="Proteomes" id="UP000048965"/>
    </source>
</evidence>